<evidence type="ECO:0000256" key="3">
    <source>
        <dbReference type="ARBA" id="ARBA00019010"/>
    </source>
</evidence>
<keyword evidence="4" id="KW-0963">Cytoplasm</keyword>
<keyword evidence="5" id="KW-0819">tRNA processing</keyword>
<comment type="caution">
    <text evidence="11">The sequence shown here is derived from an EMBL/GenBank/DDBJ whole genome shotgun (WGS) entry which is preliminary data.</text>
</comment>
<dbReference type="PANTHER" id="PTHR33540">
    <property type="entry name" value="TRNA THREONYLCARBAMOYLADENOSINE BIOSYNTHESIS PROTEIN TSAE"/>
    <property type="match status" value="1"/>
</dbReference>
<dbReference type="SUPFAM" id="SSF52540">
    <property type="entry name" value="P-loop containing nucleoside triphosphate hydrolases"/>
    <property type="match status" value="1"/>
</dbReference>
<protein>
    <recommendedName>
        <fullName evidence="3">tRNA threonylcarbamoyladenosine biosynthesis protein TsaE</fullName>
    </recommendedName>
    <alternativeName>
        <fullName evidence="10">t(6)A37 threonylcarbamoyladenosine biosynthesis protein TsaE</fullName>
    </alternativeName>
</protein>
<proteinExistence type="inferred from homology"/>
<comment type="similarity">
    <text evidence="2">Belongs to the TsaE family.</text>
</comment>
<keyword evidence="8" id="KW-0067">ATP-binding</keyword>
<dbReference type="GO" id="GO:0005737">
    <property type="term" value="C:cytoplasm"/>
    <property type="evidence" value="ECO:0007669"/>
    <property type="project" value="UniProtKB-SubCell"/>
</dbReference>
<comment type="subcellular location">
    <subcellularLocation>
        <location evidence="1">Cytoplasm</location>
    </subcellularLocation>
</comment>
<evidence type="ECO:0000256" key="10">
    <source>
        <dbReference type="ARBA" id="ARBA00032441"/>
    </source>
</evidence>
<accession>A0A644VQS3</accession>
<dbReference type="EMBL" id="VSSQ01000395">
    <property type="protein sequence ID" value="MPL93560.1"/>
    <property type="molecule type" value="Genomic_DNA"/>
</dbReference>
<keyword evidence="9" id="KW-0460">Magnesium</keyword>
<dbReference type="Gene3D" id="3.40.50.300">
    <property type="entry name" value="P-loop containing nucleotide triphosphate hydrolases"/>
    <property type="match status" value="1"/>
</dbReference>
<evidence type="ECO:0000256" key="1">
    <source>
        <dbReference type="ARBA" id="ARBA00004496"/>
    </source>
</evidence>
<dbReference type="GO" id="GO:0005524">
    <property type="term" value="F:ATP binding"/>
    <property type="evidence" value="ECO:0007669"/>
    <property type="project" value="UniProtKB-KW"/>
</dbReference>
<reference evidence="11" key="1">
    <citation type="submission" date="2019-08" db="EMBL/GenBank/DDBJ databases">
        <authorList>
            <person name="Kucharzyk K."/>
            <person name="Murdoch R.W."/>
            <person name="Higgins S."/>
            <person name="Loffler F."/>
        </authorList>
    </citation>
    <scope>NUCLEOTIDE SEQUENCE</scope>
</reference>
<dbReference type="AlphaFoldDB" id="A0A644VQS3"/>
<dbReference type="InterPro" id="IPR027417">
    <property type="entry name" value="P-loop_NTPase"/>
</dbReference>
<dbReference type="PANTHER" id="PTHR33540:SF2">
    <property type="entry name" value="TRNA THREONYLCARBAMOYLADENOSINE BIOSYNTHESIS PROTEIN TSAE"/>
    <property type="match status" value="1"/>
</dbReference>
<evidence type="ECO:0000256" key="2">
    <source>
        <dbReference type="ARBA" id="ARBA00007599"/>
    </source>
</evidence>
<evidence type="ECO:0000256" key="4">
    <source>
        <dbReference type="ARBA" id="ARBA00022490"/>
    </source>
</evidence>
<evidence type="ECO:0000313" key="11">
    <source>
        <dbReference type="EMBL" id="MPL93560.1"/>
    </source>
</evidence>
<sequence>MKFLPPRTVITESEEETRCLGALLSNHISGGITILLSGDLGSGKTTLVRGFCENLGFRKVRSPSFTLVNHYMAGGRRIVHSDLYRLESRDVSELDLEEDDSGDTVLFVEWAEKTAFFSERPLWRINISAPDTFLSPERRQCVFFPLNSEGEVFLSRFLQEAREVIPL</sequence>
<evidence type="ECO:0000256" key="6">
    <source>
        <dbReference type="ARBA" id="ARBA00022723"/>
    </source>
</evidence>
<dbReference type="GO" id="GO:0046872">
    <property type="term" value="F:metal ion binding"/>
    <property type="evidence" value="ECO:0007669"/>
    <property type="project" value="UniProtKB-KW"/>
</dbReference>
<evidence type="ECO:0000256" key="8">
    <source>
        <dbReference type="ARBA" id="ARBA00022840"/>
    </source>
</evidence>
<evidence type="ECO:0000256" key="9">
    <source>
        <dbReference type="ARBA" id="ARBA00022842"/>
    </source>
</evidence>
<dbReference type="InterPro" id="IPR003442">
    <property type="entry name" value="T6A_TsaE"/>
</dbReference>
<dbReference type="Pfam" id="PF02367">
    <property type="entry name" value="TsaE"/>
    <property type="match status" value="1"/>
</dbReference>
<dbReference type="NCBIfam" id="TIGR00150">
    <property type="entry name" value="T6A_YjeE"/>
    <property type="match status" value="1"/>
</dbReference>
<name>A0A644VQS3_9ZZZZ</name>
<dbReference type="GO" id="GO:0002949">
    <property type="term" value="P:tRNA threonylcarbamoyladenosine modification"/>
    <property type="evidence" value="ECO:0007669"/>
    <property type="project" value="InterPro"/>
</dbReference>
<keyword evidence="6" id="KW-0479">Metal-binding</keyword>
<keyword evidence="7" id="KW-0547">Nucleotide-binding</keyword>
<gene>
    <name evidence="11" type="ORF">SDC9_39693</name>
</gene>
<organism evidence="11">
    <name type="scientific">bioreactor metagenome</name>
    <dbReference type="NCBI Taxonomy" id="1076179"/>
    <lineage>
        <taxon>unclassified sequences</taxon>
        <taxon>metagenomes</taxon>
        <taxon>ecological metagenomes</taxon>
    </lineage>
</organism>
<evidence type="ECO:0000256" key="5">
    <source>
        <dbReference type="ARBA" id="ARBA00022694"/>
    </source>
</evidence>
<evidence type="ECO:0000256" key="7">
    <source>
        <dbReference type="ARBA" id="ARBA00022741"/>
    </source>
</evidence>